<dbReference type="SUPFAM" id="SSF50044">
    <property type="entry name" value="SH3-domain"/>
    <property type="match status" value="1"/>
</dbReference>
<dbReference type="PROSITE" id="PS50002">
    <property type="entry name" value="SH3"/>
    <property type="match status" value="1"/>
</dbReference>
<dbReference type="CDD" id="cd11883">
    <property type="entry name" value="SH3_Sdc25"/>
    <property type="match status" value="1"/>
</dbReference>
<evidence type="ECO:0000259" key="4">
    <source>
        <dbReference type="PROSITE" id="PS50002"/>
    </source>
</evidence>
<evidence type="ECO:0000256" key="2">
    <source>
        <dbReference type="PROSITE-ProRule" id="PRU00192"/>
    </source>
</evidence>
<evidence type="ECO:0000256" key="1">
    <source>
        <dbReference type="ARBA" id="ARBA00022443"/>
    </source>
</evidence>
<proteinExistence type="predicted"/>
<dbReference type="InterPro" id="IPR036028">
    <property type="entry name" value="SH3-like_dom_sf"/>
</dbReference>
<dbReference type="SMART" id="SM00326">
    <property type="entry name" value="SH3"/>
    <property type="match status" value="1"/>
</dbReference>
<dbReference type="PANTHER" id="PTHR14167">
    <property type="entry name" value="SH3 DOMAIN-CONTAINING"/>
    <property type="match status" value="1"/>
</dbReference>
<protein>
    <recommendedName>
        <fullName evidence="4">SH3 domain-containing protein</fullName>
    </recommendedName>
</protein>
<name>A0A167EVX9_9ASCO</name>
<dbReference type="AlphaFoldDB" id="A0A167EVX9"/>
<feature type="compositionally biased region" description="Polar residues" evidence="3">
    <location>
        <begin position="29"/>
        <end position="41"/>
    </location>
</feature>
<dbReference type="Gene3D" id="2.30.30.40">
    <property type="entry name" value="SH3 Domains"/>
    <property type="match status" value="1"/>
</dbReference>
<organism evidence="5 6">
    <name type="scientific">Sugiyamaella lignohabitans</name>
    <dbReference type="NCBI Taxonomy" id="796027"/>
    <lineage>
        <taxon>Eukaryota</taxon>
        <taxon>Fungi</taxon>
        <taxon>Dikarya</taxon>
        <taxon>Ascomycota</taxon>
        <taxon>Saccharomycotina</taxon>
        <taxon>Dipodascomycetes</taxon>
        <taxon>Dipodascales</taxon>
        <taxon>Trichomonascaceae</taxon>
        <taxon>Sugiyamaella</taxon>
    </lineage>
</organism>
<sequence>MEKFNLDFRPDFKRDVKPDFKPDFKIGEKQQSPPISTQFVQSPSSHSHLNRSSSSSPSSTVSSNTDQHSNNSNNSNNSSSNRLVRVIDTVVALYSYQSDKPFSLSFKKGDNIYVISKLPSGWWEGVTPSGSQGWFPSNYTQVVPGAQQNQLLFDSRPSIASHTSNDSMDPLAPATLADDDPWVSNLSSSTTSAHSSSASYARSNSIGGMTGTGIPLTTTLSSNSGIYTGSRKGSVTSYESSITEELTHNAAATDNGFTATKSTNAPCESYTRVNTSSDTYNYPPSFWLPQINNSGKLIFMNAGRLHVSSQIPWEKVDVNSLDKEIIYPNSLTVPQDLIQAPRVPTSISEGNRLFEKSVDPYADLVSFLWPPRCLRRLGLRPRPWLLLSLRSSRCVDEPSLSCEAGATRVWGGAPAAGGMCPSCTMLTRL</sequence>
<keyword evidence="1 2" id="KW-0728">SH3 domain</keyword>
<dbReference type="OrthoDB" id="4207659at2759"/>
<feature type="compositionally biased region" description="Low complexity" evidence="3">
    <location>
        <begin position="42"/>
        <end position="80"/>
    </location>
</feature>
<dbReference type="GeneID" id="30033998"/>
<accession>A0A167EVX9</accession>
<evidence type="ECO:0000256" key="3">
    <source>
        <dbReference type="SAM" id="MobiDB-lite"/>
    </source>
</evidence>
<dbReference type="Pfam" id="PF00018">
    <property type="entry name" value="SH3_1"/>
    <property type="match status" value="1"/>
</dbReference>
<dbReference type="EMBL" id="CP014503">
    <property type="protein sequence ID" value="ANB14526.1"/>
    <property type="molecule type" value="Genomic_DNA"/>
</dbReference>
<reference evidence="5 6" key="1">
    <citation type="submission" date="2016-02" db="EMBL/GenBank/DDBJ databases">
        <title>Complete genome sequence and transcriptome regulation of the pentose utilising yeast Sugiyamaella lignohabitans.</title>
        <authorList>
            <person name="Bellasio M."/>
            <person name="Peymann A."/>
            <person name="Valli M."/>
            <person name="Sipitzky M."/>
            <person name="Graf A."/>
            <person name="Sauer M."/>
            <person name="Marx H."/>
            <person name="Mattanovich D."/>
        </authorList>
    </citation>
    <scope>NUCLEOTIDE SEQUENCE [LARGE SCALE GENOMIC DNA]</scope>
    <source>
        <strain evidence="5 6">CBS 10342</strain>
    </source>
</reference>
<dbReference type="PANTHER" id="PTHR14167:SF116">
    <property type="entry name" value="CAP, ISOFORM AC"/>
    <property type="match status" value="1"/>
</dbReference>
<feature type="region of interest" description="Disordered" evidence="3">
    <location>
        <begin position="1"/>
        <end position="80"/>
    </location>
</feature>
<gene>
    <name evidence="5" type="ORF">AWJ20_2121</name>
</gene>
<evidence type="ECO:0000313" key="5">
    <source>
        <dbReference type="EMBL" id="ANB14526.1"/>
    </source>
</evidence>
<dbReference type="KEGG" id="slb:AWJ20_2121"/>
<dbReference type="Proteomes" id="UP000189580">
    <property type="component" value="Chromosome b"/>
</dbReference>
<keyword evidence="6" id="KW-1185">Reference proteome</keyword>
<feature type="compositionally biased region" description="Basic and acidic residues" evidence="3">
    <location>
        <begin position="1"/>
        <end position="28"/>
    </location>
</feature>
<evidence type="ECO:0000313" key="6">
    <source>
        <dbReference type="Proteomes" id="UP000189580"/>
    </source>
</evidence>
<dbReference type="InterPro" id="IPR050384">
    <property type="entry name" value="Endophilin_SH3RF"/>
</dbReference>
<dbReference type="InterPro" id="IPR001452">
    <property type="entry name" value="SH3_domain"/>
</dbReference>
<dbReference type="RefSeq" id="XP_018737003.1">
    <property type="nucleotide sequence ID" value="XM_018879050.1"/>
</dbReference>
<dbReference type="PRINTS" id="PR00452">
    <property type="entry name" value="SH3DOMAIN"/>
</dbReference>
<feature type="domain" description="SH3" evidence="4">
    <location>
        <begin position="85"/>
        <end position="145"/>
    </location>
</feature>